<gene>
    <name evidence="1" type="ORF">S01H1_02203</name>
</gene>
<proteinExistence type="predicted"/>
<feature type="non-terminal residue" evidence="1">
    <location>
        <position position="1"/>
    </location>
</feature>
<name>X0SVB4_9ZZZZ</name>
<organism evidence="1">
    <name type="scientific">marine sediment metagenome</name>
    <dbReference type="NCBI Taxonomy" id="412755"/>
    <lineage>
        <taxon>unclassified sequences</taxon>
        <taxon>metagenomes</taxon>
        <taxon>ecological metagenomes</taxon>
    </lineage>
</organism>
<comment type="caution">
    <text evidence="1">The sequence shown here is derived from an EMBL/GenBank/DDBJ whole genome shotgun (WGS) entry which is preliminary data.</text>
</comment>
<sequence length="122" mass="13848">ASLAVVKSKAFDNSRKLLDSDPVLALAALRIEIEKNLKVIAKKLDMPIKEKRSITEIIVNLNRKEIFSHEQVLVLRKIIQMCNKAIHGAVISKSEAKEIILLTEKFYRALENSILVEKNNKN</sequence>
<evidence type="ECO:0000313" key="1">
    <source>
        <dbReference type="EMBL" id="GAF85123.1"/>
    </source>
</evidence>
<protein>
    <recommendedName>
        <fullName evidence="2">DUF4145 domain-containing protein</fullName>
    </recommendedName>
</protein>
<dbReference type="EMBL" id="BARS01001036">
    <property type="protein sequence ID" value="GAF85123.1"/>
    <property type="molecule type" value="Genomic_DNA"/>
</dbReference>
<accession>X0SVB4</accession>
<dbReference type="AlphaFoldDB" id="X0SVB4"/>
<reference evidence="1" key="1">
    <citation type="journal article" date="2014" name="Front. Microbiol.">
        <title>High frequency of phylogenetically diverse reductive dehalogenase-homologous genes in deep subseafloor sedimentary metagenomes.</title>
        <authorList>
            <person name="Kawai M."/>
            <person name="Futagami T."/>
            <person name="Toyoda A."/>
            <person name="Takaki Y."/>
            <person name="Nishi S."/>
            <person name="Hori S."/>
            <person name="Arai W."/>
            <person name="Tsubouchi T."/>
            <person name="Morono Y."/>
            <person name="Uchiyama I."/>
            <person name="Ito T."/>
            <person name="Fujiyama A."/>
            <person name="Inagaki F."/>
            <person name="Takami H."/>
        </authorList>
    </citation>
    <scope>NUCLEOTIDE SEQUENCE</scope>
    <source>
        <strain evidence="1">Expedition CK06-06</strain>
    </source>
</reference>
<evidence type="ECO:0008006" key="2">
    <source>
        <dbReference type="Google" id="ProtNLM"/>
    </source>
</evidence>